<evidence type="ECO:0000313" key="9">
    <source>
        <dbReference type="Proteomes" id="UP000320811"/>
    </source>
</evidence>
<dbReference type="OrthoDB" id="926893at2"/>
<dbReference type="Gene3D" id="1.25.40.390">
    <property type="match status" value="1"/>
</dbReference>
<feature type="domain" description="RagB/SusD" evidence="6">
    <location>
        <begin position="361"/>
        <end position="485"/>
    </location>
</feature>
<name>A0A561PKZ2_9BACT</name>
<keyword evidence="5" id="KW-0998">Cell outer membrane</keyword>
<dbReference type="InterPro" id="IPR012944">
    <property type="entry name" value="SusD_RagB_dom"/>
</dbReference>
<dbReference type="RefSeq" id="WP_145671224.1">
    <property type="nucleotide sequence ID" value="NZ_VIWO01000006.1"/>
</dbReference>
<dbReference type="Proteomes" id="UP000320811">
    <property type="component" value="Unassembled WGS sequence"/>
</dbReference>
<keyword evidence="3" id="KW-0732">Signal</keyword>
<dbReference type="EMBL" id="VIWO01000006">
    <property type="protein sequence ID" value="TWF38787.1"/>
    <property type="molecule type" value="Genomic_DNA"/>
</dbReference>
<gene>
    <name evidence="8" type="ORF">FHW36_1068</name>
</gene>
<sequence length="487" mass="55421">MRKWYIIGALACLLIGVGACKKFLEVKPLDTLSGNDFWKTKGDAQKAISGAYSILLGKFTAGILYNVGDFRAGNWNWFSKNNLRAVGTNKMLSTGNGDGADNPQDWKEFYQAIAAANLCIDRIPGITDPNFATRDKKALVAEARFLRAFIYFYMVRLYGDVPLQIDPYDTQLKPREQMLTVLDFCLKDLAACKDDLPLAYEDPTNRAVRGTQGAALALMAHINMWAAGFDKGKEQQYWQQAAELGKAVMDLNIYKLLPYTKETFQAIFKGRSEEGIFELSLDANYGGKFHSLICQWTLHEPYIHDYLNGGSEITPMVKHLDRVYPRGEPDKRMDLWFYNPYSNDQTPMFLKFSSITDPISRDYDANFILFRYADIILLRAEALAYLGQTAESIKMLNLVRDRAGAKLYTGGGGKPLQDAVFYEREKEMMGEGHLWYDLIRTGRVMDKNATENPLTPEQMERRAWTYPISNNAVANNPLITRNQYWIQ</sequence>
<keyword evidence="9" id="KW-1185">Reference proteome</keyword>
<evidence type="ECO:0000259" key="6">
    <source>
        <dbReference type="Pfam" id="PF07980"/>
    </source>
</evidence>
<reference evidence="8 9" key="1">
    <citation type="submission" date="2019-06" db="EMBL/GenBank/DDBJ databases">
        <title>Sorghum-associated microbial communities from plants grown in Nebraska, USA.</title>
        <authorList>
            <person name="Schachtman D."/>
        </authorList>
    </citation>
    <scope>NUCLEOTIDE SEQUENCE [LARGE SCALE GENOMIC DNA]</scope>
    <source>
        <strain evidence="8 9">1209</strain>
    </source>
</reference>
<evidence type="ECO:0000256" key="5">
    <source>
        <dbReference type="ARBA" id="ARBA00023237"/>
    </source>
</evidence>
<dbReference type="InterPro" id="IPR011990">
    <property type="entry name" value="TPR-like_helical_dom_sf"/>
</dbReference>
<comment type="subcellular location">
    <subcellularLocation>
        <location evidence="1">Cell outer membrane</location>
    </subcellularLocation>
</comment>
<protein>
    <submittedName>
        <fullName evidence="8">Putative outer membrane starch-binding protein</fullName>
    </submittedName>
</protein>
<keyword evidence="4" id="KW-0472">Membrane</keyword>
<comment type="similarity">
    <text evidence="2">Belongs to the SusD family.</text>
</comment>
<evidence type="ECO:0000256" key="2">
    <source>
        <dbReference type="ARBA" id="ARBA00006275"/>
    </source>
</evidence>
<evidence type="ECO:0000256" key="4">
    <source>
        <dbReference type="ARBA" id="ARBA00023136"/>
    </source>
</evidence>
<organism evidence="8 9">
    <name type="scientific">Chitinophaga polysaccharea</name>
    <dbReference type="NCBI Taxonomy" id="1293035"/>
    <lineage>
        <taxon>Bacteria</taxon>
        <taxon>Pseudomonadati</taxon>
        <taxon>Bacteroidota</taxon>
        <taxon>Chitinophagia</taxon>
        <taxon>Chitinophagales</taxon>
        <taxon>Chitinophagaceae</taxon>
        <taxon>Chitinophaga</taxon>
    </lineage>
</organism>
<evidence type="ECO:0000256" key="1">
    <source>
        <dbReference type="ARBA" id="ARBA00004442"/>
    </source>
</evidence>
<feature type="domain" description="SusD-like N-terminal" evidence="7">
    <location>
        <begin position="70"/>
        <end position="222"/>
    </location>
</feature>
<dbReference type="Pfam" id="PF14322">
    <property type="entry name" value="SusD-like_3"/>
    <property type="match status" value="1"/>
</dbReference>
<proteinExistence type="inferred from homology"/>
<evidence type="ECO:0000259" key="7">
    <source>
        <dbReference type="Pfam" id="PF14322"/>
    </source>
</evidence>
<comment type="caution">
    <text evidence="8">The sequence shown here is derived from an EMBL/GenBank/DDBJ whole genome shotgun (WGS) entry which is preliminary data.</text>
</comment>
<dbReference type="Pfam" id="PF07980">
    <property type="entry name" value="SusD_RagB"/>
    <property type="match status" value="1"/>
</dbReference>
<dbReference type="AlphaFoldDB" id="A0A561PKZ2"/>
<dbReference type="SUPFAM" id="SSF48452">
    <property type="entry name" value="TPR-like"/>
    <property type="match status" value="1"/>
</dbReference>
<dbReference type="PROSITE" id="PS51257">
    <property type="entry name" value="PROKAR_LIPOPROTEIN"/>
    <property type="match status" value="1"/>
</dbReference>
<dbReference type="CDD" id="cd08977">
    <property type="entry name" value="SusD"/>
    <property type="match status" value="1"/>
</dbReference>
<evidence type="ECO:0000256" key="3">
    <source>
        <dbReference type="ARBA" id="ARBA00022729"/>
    </source>
</evidence>
<accession>A0A561PKZ2</accession>
<dbReference type="InterPro" id="IPR033985">
    <property type="entry name" value="SusD-like_N"/>
</dbReference>
<dbReference type="GO" id="GO:0009279">
    <property type="term" value="C:cell outer membrane"/>
    <property type="evidence" value="ECO:0007669"/>
    <property type="project" value="UniProtKB-SubCell"/>
</dbReference>
<evidence type="ECO:0000313" key="8">
    <source>
        <dbReference type="EMBL" id="TWF38787.1"/>
    </source>
</evidence>